<gene>
    <name evidence="4" type="ORF">EDD29_2588</name>
</gene>
<dbReference type="AlphaFoldDB" id="A0A3N1CUR9"/>
<accession>A0A3N1CUR9</accession>
<dbReference type="PROSITE" id="PS52050">
    <property type="entry name" value="WYL"/>
    <property type="match status" value="1"/>
</dbReference>
<keyword evidence="4" id="KW-0238">DNA-binding</keyword>
<dbReference type="PROSITE" id="PS51000">
    <property type="entry name" value="HTH_DEOR_2"/>
    <property type="match status" value="1"/>
</dbReference>
<comment type="caution">
    <text evidence="4">The sequence shown here is derived from an EMBL/GenBank/DDBJ whole genome shotgun (WGS) entry which is preliminary data.</text>
</comment>
<dbReference type="InterPro" id="IPR036388">
    <property type="entry name" value="WH-like_DNA-bd_sf"/>
</dbReference>
<sequence>MADTASRLLRLLSLLQSRADWTGTRLAERLGIGLRTLRRDIQRLRDLGYPVEATPGAAGGYRLGSGASLPPLLLDDEEAVAAAISLRTAATGSVSGVEEAALRALTKLRQVLPARLRHRVTAFEAAALPLGAVPADAVSADLLAELAAACRDRVRIRFTYRMGRAATVRAGEEATERDVEPYRLAHTARRWYLVAWDTGRADWRTFRADRIEPGPPRRGPRFTARPLPREDPAAYVTDAISAAPYPFRASVLFHAPLVEMARLTSPSAGRLEALDDATCVFHAGSTSLTEFAVHVAAKGVDFEVLDPPDLVPVLRALAARLTRAADAAPGAS</sequence>
<keyword evidence="5" id="KW-1185">Reference proteome</keyword>
<protein>
    <submittedName>
        <fullName evidence="4">Putative DNA-binding transcriptional regulator YafY</fullName>
    </submittedName>
</protein>
<keyword evidence="2" id="KW-0804">Transcription</keyword>
<dbReference type="Pfam" id="PF13280">
    <property type="entry name" value="WYL"/>
    <property type="match status" value="1"/>
</dbReference>
<dbReference type="InterPro" id="IPR036390">
    <property type="entry name" value="WH_DNA-bd_sf"/>
</dbReference>
<dbReference type="Proteomes" id="UP000272400">
    <property type="component" value="Unassembled WGS sequence"/>
</dbReference>
<evidence type="ECO:0000256" key="1">
    <source>
        <dbReference type="ARBA" id="ARBA00023015"/>
    </source>
</evidence>
<dbReference type="PANTHER" id="PTHR34580:SF3">
    <property type="entry name" value="PROTEIN PAFB"/>
    <property type="match status" value="1"/>
</dbReference>
<evidence type="ECO:0000256" key="2">
    <source>
        <dbReference type="ARBA" id="ARBA00023163"/>
    </source>
</evidence>
<dbReference type="OrthoDB" id="3616433at2"/>
<dbReference type="PANTHER" id="PTHR34580">
    <property type="match status" value="1"/>
</dbReference>
<organism evidence="4 5">
    <name type="scientific">Actinocorallia herbida</name>
    <dbReference type="NCBI Taxonomy" id="58109"/>
    <lineage>
        <taxon>Bacteria</taxon>
        <taxon>Bacillati</taxon>
        <taxon>Actinomycetota</taxon>
        <taxon>Actinomycetes</taxon>
        <taxon>Streptosporangiales</taxon>
        <taxon>Thermomonosporaceae</taxon>
        <taxon>Actinocorallia</taxon>
    </lineage>
</organism>
<dbReference type="GO" id="GO:0003700">
    <property type="term" value="F:DNA-binding transcription factor activity"/>
    <property type="evidence" value="ECO:0007669"/>
    <property type="project" value="InterPro"/>
</dbReference>
<dbReference type="Pfam" id="PF25583">
    <property type="entry name" value="WCX"/>
    <property type="match status" value="1"/>
</dbReference>
<dbReference type="RefSeq" id="WP_123664602.1">
    <property type="nucleotide sequence ID" value="NZ_RJKE01000001.1"/>
</dbReference>
<name>A0A3N1CUR9_9ACTN</name>
<dbReference type="Gene3D" id="1.10.10.10">
    <property type="entry name" value="Winged helix-like DNA-binding domain superfamily/Winged helix DNA-binding domain"/>
    <property type="match status" value="1"/>
</dbReference>
<dbReference type="InterPro" id="IPR057727">
    <property type="entry name" value="WCX_dom"/>
</dbReference>
<dbReference type="EMBL" id="RJKE01000001">
    <property type="protein sequence ID" value="ROO85053.1"/>
    <property type="molecule type" value="Genomic_DNA"/>
</dbReference>
<dbReference type="InterPro" id="IPR001034">
    <property type="entry name" value="DeoR_HTH"/>
</dbReference>
<evidence type="ECO:0000313" key="5">
    <source>
        <dbReference type="Proteomes" id="UP000272400"/>
    </source>
</evidence>
<dbReference type="Pfam" id="PF08279">
    <property type="entry name" value="HTH_11"/>
    <property type="match status" value="1"/>
</dbReference>
<dbReference type="GO" id="GO:0003677">
    <property type="term" value="F:DNA binding"/>
    <property type="evidence" value="ECO:0007669"/>
    <property type="project" value="UniProtKB-KW"/>
</dbReference>
<dbReference type="InterPro" id="IPR051534">
    <property type="entry name" value="CBASS_pafABC_assoc_protein"/>
</dbReference>
<dbReference type="InterPro" id="IPR013196">
    <property type="entry name" value="HTH_11"/>
</dbReference>
<dbReference type="InterPro" id="IPR026881">
    <property type="entry name" value="WYL_dom"/>
</dbReference>
<feature type="domain" description="HTH deoR-type" evidence="3">
    <location>
        <begin position="4"/>
        <end position="59"/>
    </location>
</feature>
<proteinExistence type="predicted"/>
<evidence type="ECO:0000259" key="3">
    <source>
        <dbReference type="PROSITE" id="PS51000"/>
    </source>
</evidence>
<dbReference type="SUPFAM" id="SSF46785">
    <property type="entry name" value="Winged helix' DNA-binding domain"/>
    <property type="match status" value="1"/>
</dbReference>
<evidence type="ECO:0000313" key="4">
    <source>
        <dbReference type="EMBL" id="ROO85053.1"/>
    </source>
</evidence>
<keyword evidence="1" id="KW-0805">Transcription regulation</keyword>
<reference evidence="4 5" key="1">
    <citation type="submission" date="2018-11" db="EMBL/GenBank/DDBJ databases">
        <title>Sequencing the genomes of 1000 actinobacteria strains.</title>
        <authorList>
            <person name="Klenk H.-P."/>
        </authorList>
    </citation>
    <scope>NUCLEOTIDE SEQUENCE [LARGE SCALE GENOMIC DNA]</scope>
    <source>
        <strain evidence="4 5">DSM 44254</strain>
    </source>
</reference>